<name>A0A8H7ZPG0_9FUNG</name>
<feature type="compositionally biased region" description="Basic and acidic residues" evidence="1">
    <location>
        <begin position="66"/>
        <end position="75"/>
    </location>
</feature>
<feature type="transmembrane region" description="Helical" evidence="2">
    <location>
        <begin position="81"/>
        <end position="103"/>
    </location>
</feature>
<evidence type="ECO:0000313" key="4">
    <source>
        <dbReference type="Proteomes" id="UP000673691"/>
    </source>
</evidence>
<comment type="caution">
    <text evidence="3">The sequence shown here is derived from an EMBL/GenBank/DDBJ whole genome shotgun (WGS) entry which is preliminary data.</text>
</comment>
<sequence>FFFFFFFGGGGPRGGAVSSKSAGPERRKSPGDKAGESLKSRSSPPPAPRPAAQTERSRGGKRRRDQRQPRRRELLRGSSALGMRAILVPIALANLAIALLAAADHWTQARTGARDRQNAATKRLDRPKTYPELPYGCFSRATNNPIATPSPRATPPAPRTA</sequence>
<evidence type="ECO:0000256" key="2">
    <source>
        <dbReference type="SAM" id="Phobius"/>
    </source>
</evidence>
<keyword evidence="2" id="KW-1133">Transmembrane helix</keyword>
<reference evidence="3 4" key="1">
    <citation type="journal article" name="Sci. Rep.">
        <title>Genome-scale phylogenetic analyses confirm Olpidium as the closest living zoosporic fungus to the non-flagellated, terrestrial fungi.</title>
        <authorList>
            <person name="Chang Y."/>
            <person name="Rochon D."/>
            <person name="Sekimoto S."/>
            <person name="Wang Y."/>
            <person name="Chovatia M."/>
            <person name="Sandor L."/>
            <person name="Salamov A."/>
            <person name="Grigoriev I.V."/>
            <person name="Stajich J.E."/>
            <person name="Spatafora J.W."/>
        </authorList>
    </citation>
    <scope>NUCLEOTIDE SEQUENCE [LARGE SCALE GENOMIC DNA]</scope>
    <source>
        <strain evidence="3">S191</strain>
    </source>
</reference>
<feature type="region of interest" description="Disordered" evidence="1">
    <location>
        <begin position="8"/>
        <end position="78"/>
    </location>
</feature>
<gene>
    <name evidence="3" type="ORF">BJ554DRAFT_3008</name>
</gene>
<evidence type="ECO:0000313" key="3">
    <source>
        <dbReference type="EMBL" id="KAG5457076.1"/>
    </source>
</evidence>
<accession>A0A8H7ZPG0</accession>
<keyword evidence="2" id="KW-0472">Membrane</keyword>
<feature type="compositionally biased region" description="Basic and acidic residues" evidence="1">
    <location>
        <begin position="23"/>
        <end position="39"/>
    </location>
</feature>
<feature type="region of interest" description="Disordered" evidence="1">
    <location>
        <begin position="109"/>
        <end position="161"/>
    </location>
</feature>
<evidence type="ECO:0000256" key="1">
    <source>
        <dbReference type="SAM" id="MobiDB-lite"/>
    </source>
</evidence>
<dbReference type="AlphaFoldDB" id="A0A8H7ZPG0"/>
<feature type="compositionally biased region" description="Pro residues" evidence="1">
    <location>
        <begin position="152"/>
        <end position="161"/>
    </location>
</feature>
<dbReference type="Proteomes" id="UP000673691">
    <property type="component" value="Unassembled WGS sequence"/>
</dbReference>
<keyword evidence="2" id="KW-0812">Transmembrane</keyword>
<keyword evidence="4" id="KW-1185">Reference proteome</keyword>
<feature type="non-terminal residue" evidence="3">
    <location>
        <position position="1"/>
    </location>
</feature>
<proteinExistence type="predicted"/>
<dbReference type="EMBL" id="JAEFCI010010674">
    <property type="protein sequence ID" value="KAG5457076.1"/>
    <property type="molecule type" value="Genomic_DNA"/>
</dbReference>
<feature type="compositionally biased region" description="Basic and acidic residues" evidence="1">
    <location>
        <begin position="112"/>
        <end position="129"/>
    </location>
</feature>
<protein>
    <submittedName>
        <fullName evidence="3">Uncharacterized protein</fullName>
    </submittedName>
</protein>
<organism evidence="3 4">
    <name type="scientific">Olpidium bornovanus</name>
    <dbReference type="NCBI Taxonomy" id="278681"/>
    <lineage>
        <taxon>Eukaryota</taxon>
        <taxon>Fungi</taxon>
        <taxon>Fungi incertae sedis</taxon>
        <taxon>Olpidiomycota</taxon>
        <taxon>Olpidiomycotina</taxon>
        <taxon>Olpidiomycetes</taxon>
        <taxon>Olpidiales</taxon>
        <taxon>Olpidiaceae</taxon>
        <taxon>Olpidium</taxon>
    </lineage>
</organism>